<dbReference type="GO" id="GO:0033744">
    <property type="term" value="F:L-methionine:thioredoxin-disulfide S-oxidoreductase activity"/>
    <property type="evidence" value="ECO:0007669"/>
    <property type="project" value="RHEA"/>
</dbReference>
<evidence type="ECO:0000259" key="5">
    <source>
        <dbReference type="Pfam" id="PF01625"/>
    </source>
</evidence>
<dbReference type="Proteomes" id="UP000186074">
    <property type="component" value="Chromosome"/>
</dbReference>
<evidence type="ECO:0000256" key="1">
    <source>
        <dbReference type="ARBA" id="ARBA00023002"/>
    </source>
</evidence>
<feature type="domain" description="Peptide methionine sulphoxide reductase MsrA" evidence="5">
    <location>
        <begin position="40"/>
        <end position="191"/>
    </location>
</feature>
<dbReference type="InterPro" id="IPR002569">
    <property type="entry name" value="Met_Sox_Rdtase_MsrA_dom"/>
</dbReference>
<organism evidence="6 7">
    <name type="scientific">Poseidonibacter parvus</name>
    <dbReference type="NCBI Taxonomy" id="1850254"/>
    <lineage>
        <taxon>Bacteria</taxon>
        <taxon>Pseudomonadati</taxon>
        <taxon>Campylobacterota</taxon>
        <taxon>Epsilonproteobacteria</taxon>
        <taxon>Campylobacterales</taxon>
        <taxon>Arcobacteraceae</taxon>
        <taxon>Poseidonibacter</taxon>
    </lineage>
</organism>
<comment type="function">
    <text evidence="4">Has an important function as a repair enzyme for proteins that have been inactivated by oxidation. Catalyzes the reversible oxidation-reduction of methionine sulfoxide in proteins to methionine.</text>
</comment>
<reference evidence="6 7" key="1">
    <citation type="submission" date="2017-01" db="EMBL/GenBank/DDBJ databases">
        <title>Genome sequencing of Arcobacter sp. LPB0137.</title>
        <authorList>
            <person name="Lee G.-W."/>
            <person name="Yi H."/>
        </authorList>
    </citation>
    <scope>NUCLEOTIDE SEQUENCE [LARGE SCALE GENOMIC DNA]</scope>
    <source>
        <strain evidence="6 7">LPB0137</strain>
    </source>
</reference>
<dbReference type="GO" id="GO:0008113">
    <property type="term" value="F:peptide-methionine (S)-S-oxide reductase activity"/>
    <property type="evidence" value="ECO:0007669"/>
    <property type="project" value="UniProtKB-UniRule"/>
</dbReference>
<dbReference type="KEGG" id="alp:LPB137_06275"/>
<comment type="catalytic activity">
    <reaction evidence="2 4">
        <text>L-methionyl-[protein] + [thioredoxin]-disulfide + H2O = L-methionyl-(S)-S-oxide-[protein] + [thioredoxin]-dithiol</text>
        <dbReference type="Rhea" id="RHEA:14217"/>
        <dbReference type="Rhea" id="RHEA-COMP:10698"/>
        <dbReference type="Rhea" id="RHEA-COMP:10700"/>
        <dbReference type="Rhea" id="RHEA-COMP:12313"/>
        <dbReference type="Rhea" id="RHEA-COMP:12315"/>
        <dbReference type="ChEBI" id="CHEBI:15377"/>
        <dbReference type="ChEBI" id="CHEBI:16044"/>
        <dbReference type="ChEBI" id="CHEBI:29950"/>
        <dbReference type="ChEBI" id="CHEBI:44120"/>
        <dbReference type="ChEBI" id="CHEBI:50058"/>
        <dbReference type="EC" id="1.8.4.11"/>
    </reaction>
</comment>
<dbReference type="HAMAP" id="MF_01401">
    <property type="entry name" value="MsrA"/>
    <property type="match status" value="1"/>
</dbReference>
<keyword evidence="1 4" id="KW-0560">Oxidoreductase</keyword>
<protein>
    <recommendedName>
        <fullName evidence="4">Peptide methionine sulfoxide reductase MsrA</fullName>
        <shortName evidence="4">Protein-methionine-S-oxide reductase</shortName>
        <ecNumber evidence="4">1.8.4.11</ecNumber>
    </recommendedName>
    <alternativeName>
        <fullName evidence="4">Peptide-methionine (S)-S-oxide reductase</fullName>
        <shortName evidence="4">Peptide Met(O) reductase</shortName>
    </alternativeName>
</protein>
<dbReference type="EMBL" id="CP019070">
    <property type="protein sequence ID" value="APW66951.1"/>
    <property type="molecule type" value="Genomic_DNA"/>
</dbReference>
<evidence type="ECO:0000256" key="4">
    <source>
        <dbReference type="HAMAP-Rule" id="MF_01401"/>
    </source>
</evidence>
<dbReference type="PANTHER" id="PTHR43774">
    <property type="entry name" value="PEPTIDE METHIONINE SULFOXIDE REDUCTASE"/>
    <property type="match status" value="1"/>
</dbReference>
<evidence type="ECO:0000256" key="3">
    <source>
        <dbReference type="ARBA" id="ARBA00048782"/>
    </source>
</evidence>
<evidence type="ECO:0000313" key="7">
    <source>
        <dbReference type="Proteomes" id="UP000186074"/>
    </source>
</evidence>
<dbReference type="InterPro" id="IPR036509">
    <property type="entry name" value="Met_Sox_Rdtase_MsrA_sf"/>
</dbReference>
<sequence>MNKYAVIIALGLLAFISTNFSKEVVVPQNKNIDYTKMKTAHFAGGCFWGVEHLFEKQAGVKDVISGYMGGHKENPDYYGVIKGDTGHVETVEVIYDPSEISYESLAKLFFEIHDSTQKNGQGPDIGSQYLSVVFYNNEEEKKITEKLIDILKSKGIDVATTLKSTKDTPFYAAEGYHQNYYIRTGKSPYCHVYKKIFD</sequence>
<dbReference type="NCBIfam" id="TIGR00401">
    <property type="entry name" value="msrA"/>
    <property type="match status" value="1"/>
</dbReference>
<evidence type="ECO:0000256" key="2">
    <source>
        <dbReference type="ARBA" id="ARBA00047806"/>
    </source>
</evidence>
<keyword evidence="7" id="KW-1185">Reference proteome</keyword>
<dbReference type="AlphaFoldDB" id="A0A1P8KR01"/>
<dbReference type="EC" id="1.8.4.11" evidence="4"/>
<proteinExistence type="inferred from homology"/>
<dbReference type="PANTHER" id="PTHR43774:SF1">
    <property type="entry name" value="PEPTIDE METHIONINE SULFOXIDE REDUCTASE MSRA 2"/>
    <property type="match status" value="1"/>
</dbReference>
<name>A0A1P8KR01_9BACT</name>
<dbReference type="Gene3D" id="3.30.1060.10">
    <property type="entry name" value="Peptide methionine sulphoxide reductase MsrA"/>
    <property type="match status" value="1"/>
</dbReference>
<accession>A0A1P8KR01</accession>
<dbReference type="STRING" id="1850254.LPB137_06275"/>
<comment type="catalytic activity">
    <reaction evidence="3 4">
        <text>[thioredoxin]-disulfide + L-methionine + H2O = L-methionine (S)-S-oxide + [thioredoxin]-dithiol</text>
        <dbReference type="Rhea" id="RHEA:19993"/>
        <dbReference type="Rhea" id="RHEA-COMP:10698"/>
        <dbReference type="Rhea" id="RHEA-COMP:10700"/>
        <dbReference type="ChEBI" id="CHEBI:15377"/>
        <dbReference type="ChEBI" id="CHEBI:29950"/>
        <dbReference type="ChEBI" id="CHEBI:50058"/>
        <dbReference type="ChEBI" id="CHEBI:57844"/>
        <dbReference type="ChEBI" id="CHEBI:58772"/>
        <dbReference type="EC" id="1.8.4.11"/>
    </reaction>
</comment>
<dbReference type="Pfam" id="PF01625">
    <property type="entry name" value="PMSR"/>
    <property type="match status" value="1"/>
</dbReference>
<comment type="similarity">
    <text evidence="4">Belongs to the MsrA Met sulfoxide reductase family.</text>
</comment>
<feature type="active site" evidence="4">
    <location>
        <position position="46"/>
    </location>
</feature>
<dbReference type="SUPFAM" id="SSF55068">
    <property type="entry name" value="Peptide methionine sulfoxide reductase"/>
    <property type="match status" value="1"/>
</dbReference>
<gene>
    <name evidence="4" type="primary">msrA</name>
    <name evidence="6" type="ORF">LPB137_06275</name>
</gene>
<evidence type="ECO:0000313" key="6">
    <source>
        <dbReference type="EMBL" id="APW66951.1"/>
    </source>
</evidence>